<proteinExistence type="predicted"/>
<dbReference type="Proteomes" id="UP000466997">
    <property type="component" value="Chromosome"/>
</dbReference>
<sequence length="184" mass="20141">MSEPEPTAPPAPLFFECGASWYWVLLGPVAGGLLLLIQNSGGGEFQPLIPAIMTALVSGMLAIQVKAARIHTSVELTRDTLRQGTETLRLAEIVMIYPEAKRPTGWGKAQPEKWQESRALGELSGVPRRRVGIGLRLSGRRTVQAWARDHRRLRAALTELLPEAIPPGELTSPDVDDDAEESSW</sequence>
<evidence type="ECO:0000256" key="1">
    <source>
        <dbReference type="SAM" id="MobiDB-lite"/>
    </source>
</evidence>
<dbReference type="RefSeq" id="WP_193466017.1">
    <property type="nucleotide sequence ID" value="NZ_AP022562.1"/>
</dbReference>
<keyword evidence="2" id="KW-0812">Transmembrane</keyword>
<name>A0A7I7JML1_9MYCO</name>
<evidence type="ECO:0000313" key="4">
    <source>
        <dbReference type="Proteomes" id="UP000466997"/>
    </source>
</evidence>
<accession>A0A7I7JML1</accession>
<dbReference type="KEGG" id="mnm:MNVM_13130"/>
<dbReference type="EMBL" id="AP022562">
    <property type="protein sequence ID" value="BBX12232.1"/>
    <property type="molecule type" value="Genomic_DNA"/>
</dbReference>
<organism evidence="3 4">
    <name type="scientific">Mycobacterium novum</name>
    <dbReference type="NCBI Taxonomy" id="2492438"/>
    <lineage>
        <taxon>Bacteria</taxon>
        <taxon>Bacillati</taxon>
        <taxon>Actinomycetota</taxon>
        <taxon>Actinomycetes</taxon>
        <taxon>Mycobacteriales</taxon>
        <taxon>Mycobacteriaceae</taxon>
        <taxon>Mycobacterium</taxon>
    </lineage>
</organism>
<evidence type="ECO:0000313" key="3">
    <source>
        <dbReference type="EMBL" id="BBX12232.1"/>
    </source>
</evidence>
<feature type="region of interest" description="Disordered" evidence="1">
    <location>
        <begin position="164"/>
        <end position="184"/>
    </location>
</feature>
<dbReference type="AlphaFoldDB" id="A0A7I7JML1"/>
<feature type="transmembrane region" description="Helical" evidence="2">
    <location>
        <begin position="20"/>
        <end position="36"/>
    </location>
</feature>
<protein>
    <recommendedName>
        <fullName evidence="5">DUF3093 domain-containing protein</fullName>
    </recommendedName>
</protein>
<feature type="compositionally biased region" description="Acidic residues" evidence="1">
    <location>
        <begin position="174"/>
        <end position="184"/>
    </location>
</feature>
<keyword evidence="2" id="KW-1133">Transmembrane helix</keyword>
<keyword evidence="4" id="KW-1185">Reference proteome</keyword>
<evidence type="ECO:0008006" key="5">
    <source>
        <dbReference type="Google" id="ProtNLM"/>
    </source>
</evidence>
<reference evidence="3 4" key="1">
    <citation type="journal article" date="2019" name="Emerg. Microbes Infect.">
        <title>Comprehensive subspecies identification of 175 nontuberculous mycobacteria species based on 7547 genomic profiles.</title>
        <authorList>
            <person name="Matsumoto Y."/>
            <person name="Kinjo T."/>
            <person name="Motooka D."/>
            <person name="Nabeya D."/>
            <person name="Jung N."/>
            <person name="Uechi K."/>
            <person name="Horii T."/>
            <person name="Iida T."/>
            <person name="Fujita J."/>
            <person name="Nakamura S."/>
        </authorList>
    </citation>
    <scope>NUCLEOTIDE SEQUENCE [LARGE SCALE GENOMIC DNA]</scope>
    <source>
        <strain evidence="3 4">JCM 6391</strain>
    </source>
</reference>
<gene>
    <name evidence="3" type="ORF">MNVM_13130</name>
</gene>
<evidence type="ECO:0000256" key="2">
    <source>
        <dbReference type="SAM" id="Phobius"/>
    </source>
</evidence>
<keyword evidence="2" id="KW-0472">Membrane</keyword>